<dbReference type="AlphaFoldDB" id="S6B0I2"/>
<accession>S6B0I2</accession>
<sequence>MQRCHQLQSTYTQKNCTHRAYSKTHLECDLINYGITLPESYTLSEMKRYGRHQSKKPCQAAI</sequence>
<organism evidence="1">
    <name type="scientific">Babesia bovis</name>
    <dbReference type="NCBI Taxonomy" id="5865"/>
    <lineage>
        <taxon>Eukaryota</taxon>
        <taxon>Sar</taxon>
        <taxon>Alveolata</taxon>
        <taxon>Apicomplexa</taxon>
        <taxon>Aconoidasida</taxon>
        <taxon>Piroplasmida</taxon>
        <taxon>Babesiidae</taxon>
        <taxon>Babesia</taxon>
    </lineage>
</organism>
<dbReference type="EMBL" id="AK441034">
    <property type="protein sequence ID" value="BAN64828.1"/>
    <property type="molecule type" value="mRNA"/>
</dbReference>
<reference evidence="1" key="1">
    <citation type="journal article" date="2014" name="BMC Genomics">
        <title>The Babesia bovis gene and promoter model: an update from full-length EST analysis.</title>
        <authorList>
            <person name="Yamagishi J."/>
            <person name="Wakaguri H."/>
            <person name="Yokoyama N."/>
            <person name="Yamashita R."/>
            <person name="Suzuki Y."/>
            <person name="Xuan X."/>
            <person name="Igarashi I."/>
        </authorList>
    </citation>
    <scope>NUCLEOTIDE SEQUENCE</scope>
    <source>
        <strain evidence="1">Texas</strain>
    </source>
</reference>
<evidence type="ECO:0000313" key="1">
    <source>
        <dbReference type="EMBL" id="BAN64828.1"/>
    </source>
</evidence>
<proteinExistence type="evidence at transcript level"/>
<name>S6B0I2_BABBO</name>
<protein>
    <submittedName>
        <fullName evidence="1">Uncharacterized protein</fullName>
    </submittedName>
</protein>